<dbReference type="OrthoDB" id="4120491at2"/>
<feature type="domain" description="Galactosyltransferase C-terminal" evidence="6">
    <location>
        <begin position="179"/>
        <end position="223"/>
    </location>
</feature>
<evidence type="ECO:0000256" key="3">
    <source>
        <dbReference type="ARBA" id="ARBA00022676"/>
    </source>
</evidence>
<reference evidence="7 8" key="1">
    <citation type="submission" date="2016-10" db="EMBL/GenBank/DDBJ databases">
        <authorList>
            <person name="de Groot N.N."/>
        </authorList>
    </citation>
    <scope>NUCLEOTIDE SEQUENCE [LARGE SCALE GENOMIC DNA]</scope>
    <source>
        <strain evidence="7 8">CGMCC 4.3143</strain>
    </source>
</reference>
<evidence type="ECO:0000256" key="4">
    <source>
        <dbReference type="ARBA" id="ARBA00022679"/>
    </source>
</evidence>
<dbReference type="SUPFAM" id="SSF53448">
    <property type="entry name" value="Nucleotide-diphospho-sugar transferases"/>
    <property type="match status" value="1"/>
</dbReference>
<dbReference type="InterPro" id="IPR029044">
    <property type="entry name" value="Nucleotide-diphossugar_trans"/>
</dbReference>
<dbReference type="AlphaFoldDB" id="A0A1G7X2J0"/>
<accession>A0A1G7X2J0</accession>
<dbReference type="Pfam" id="PF00535">
    <property type="entry name" value="Glycos_transf_2"/>
    <property type="match status" value="1"/>
</dbReference>
<dbReference type="Gene3D" id="3.90.550.10">
    <property type="entry name" value="Spore Coat Polysaccharide Biosynthesis Protein SpsA, Chain A"/>
    <property type="match status" value="1"/>
</dbReference>
<comment type="pathway">
    <text evidence="1">Cell wall biogenesis; cell wall polysaccharide biosynthesis.</text>
</comment>
<dbReference type="Pfam" id="PF02709">
    <property type="entry name" value="Glyco_transf_7C"/>
    <property type="match status" value="1"/>
</dbReference>
<dbReference type="STRING" id="366584.SAMN05216377_11563"/>
<dbReference type="InterPro" id="IPR001173">
    <property type="entry name" value="Glyco_trans_2-like"/>
</dbReference>
<protein>
    <submittedName>
        <fullName evidence="7">Glycosyltransferase, GT2 family</fullName>
    </submittedName>
</protein>
<evidence type="ECO:0000256" key="1">
    <source>
        <dbReference type="ARBA" id="ARBA00004776"/>
    </source>
</evidence>
<dbReference type="InterPro" id="IPR027791">
    <property type="entry name" value="Galactosyl_T_C"/>
</dbReference>
<evidence type="ECO:0000313" key="7">
    <source>
        <dbReference type="EMBL" id="SDG78347.1"/>
    </source>
</evidence>
<gene>
    <name evidence="7" type="ORF">SAMN05216377_11563</name>
</gene>
<dbReference type="EMBL" id="FNBE01000015">
    <property type="protein sequence ID" value="SDG78347.1"/>
    <property type="molecule type" value="Genomic_DNA"/>
</dbReference>
<evidence type="ECO:0000313" key="8">
    <source>
        <dbReference type="Proteomes" id="UP000198967"/>
    </source>
</evidence>
<keyword evidence="4 7" id="KW-0808">Transferase</keyword>
<evidence type="ECO:0000259" key="6">
    <source>
        <dbReference type="Pfam" id="PF02709"/>
    </source>
</evidence>
<organism evidence="7 8">
    <name type="scientific">Pseudonocardia oroxyli</name>
    <dbReference type="NCBI Taxonomy" id="366584"/>
    <lineage>
        <taxon>Bacteria</taxon>
        <taxon>Bacillati</taxon>
        <taxon>Actinomycetota</taxon>
        <taxon>Actinomycetes</taxon>
        <taxon>Pseudonocardiales</taxon>
        <taxon>Pseudonocardiaceae</taxon>
        <taxon>Pseudonocardia</taxon>
    </lineage>
</organism>
<feature type="domain" description="Glycosyltransferase 2-like" evidence="5">
    <location>
        <begin position="27"/>
        <end position="133"/>
    </location>
</feature>
<evidence type="ECO:0000256" key="2">
    <source>
        <dbReference type="ARBA" id="ARBA00006739"/>
    </source>
</evidence>
<name>A0A1G7X2J0_PSEOR</name>
<sequence length="411" mass="44235">MLSDRSVPGNRWDLLDPRTAPRPEVGVVVCHYEQARLLARTLAALADQTLPPVDVVVADDGSRHLPQVPAGVRVVTQEDRGFRAAAARNLGARHVRGEILVFLDADTVPEPDCLAVLTARAALCGDVLAVGRRCHADLSALPPGADPRSAPRLPDPAWLDEAYARTRDLLDADGRSFRHVISAVLACRRTLFDDVGGFDERFVGYGGEDWDLAYRAWNAGAVLVRERGAVAWHDGVDWGGRAADPAVKDRESARLAALIPEPHTRGAPLPVAVADVLVDVDPAADPIRTRHALLRQTHRDLRIRGGPAELYGPAVQEGEWSLDQLRRARARLHVTGVLPPTALAAAMARLVDEDLGCVALHSPAGAPLALLRSTRALGRARRGHRGGFGSETLVVEPPAVHGDLAAFFDRI</sequence>
<dbReference type="PANTHER" id="PTHR43179:SF12">
    <property type="entry name" value="GALACTOFURANOSYLTRANSFERASE GLFT2"/>
    <property type="match status" value="1"/>
</dbReference>
<evidence type="ECO:0000259" key="5">
    <source>
        <dbReference type="Pfam" id="PF00535"/>
    </source>
</evidence>
<dbReference type="RefSeq" id="WP_093088070.1">
    <property type="nucleotide sequence ID" value="NZ_FNBE01000015.1"/>
</dbReference>
<keyword evidence="3" id="KW-0328">Glycosyltransferase</keyword>
<proteinExistence type="inferred from homology"/>
<dbReference type="Proteomes" id="UP000198967">
    <property type="component" value="Unassembled WGS sequence"/>
</dbReference>
<dbReference type="GO" id="GO:0016757">
    <property type="term" value="F:glycosyltransferase activity"/>
    <property type="evidence" value="ECO:0007669"/>
    <property type="project" value="UniProtKB-KW"/>
</dbReference>
<comment type="similarity">
    <text evidence="2">Belongs to the glycosyltransferase 2 family.</text>
</comment>
<keyword evidence="8" id="KW-1185">Reference proteome</keyword>
<dbReference type="PANTHER" id="PTHR43179">
    <property type="entry name" value="RHAMNOSYLTRANSFERASE WBBL"/>
    <property type="match status" value="1"/>
</dbReference>